<keyword evidence="7" id="KW-1185">Reference proteome</keyword>
<dbReference type="SUPFAM" id="SSF51445">
    <property type="entry name" value="(Trans)glycosidases"/>
    <property type="match status" value="1"/>
</dbReference>
<dbReference type="AlphaFoldDB" id="A0AAE0IS77"/>
<dbReference type="PANTHER" id="PTHR31268">
    <property type="match status" value="1"/>
</dbReference>
<gene>
    <name evidence="6" type="ORF">B0H66DRAFT_542689</name>
</gene>
<protein>
    <submittedName>
        <fullName evidence="6">Raffinose synthase or seed imbibition protein Sip1-domain-containing protein</fullName>
    </submittedName>
</protein>
<dbReference type="InterPro" id="IPR008811">
    <property type="entry name" value="Glycosyl_hydrolases_36"/>
</dbReference>
<dbReference type="GO" id="GO:0004557">
    <property type="term" value="F:alpha-galactosidase activity"/>
    <property type="evidence" value="ECO:0007669"/>
    <property type="project" value="UniProtKB-EC"/>
</dbReference>
<sequence length="1016" mass="112291">MLLPAWSISSNLYVHQYVGTVGHRFQHSNIAPPLLPLILPTCCRSWSPPIDRKNEHYNMAVILAEETVSETTWPSSSSSSNSSGRDTPAESTDSAQQESAVSLTMYPPLGQVSQVSTRDVTFIAVLEVPRTLAAEPWELVLRYAAVNTSRDDQGLPKWRKQVFIPSGQAGYLSRLHEVDPDVARLHFDLRLQVEMSLQFTVKYRWQGQNQSWCWIQGDGGGHSILATDSYVIVDQPTIGDGGDDTPRDLPDLIQGFPAHLVKWKYCMSQSPGTRLWSIEAPVHGAEDDMSAFADISLGVPWGHGSLRWFALERISSPWLGPSHGKSAFMPKRAAVLCSFLSLLGKHMVFLGISGLNDVTTLLKGVDGTLTFQVRNDGTAAGAGTVLVAVGDSFESANAAVMYHARSLQGQGVVMGGTDEHKKESTAQHAAEMAVLAGQIRPQWYEEWFDGLGYSTRNGLGMRITDGKVLRALDVLAEHKINISTLIIDYKWQHTDYKEKDKEADSGGDGQYLQRLYDFEADPKTFPKGLKALVSEIRSKHKNIQNIAVWHALLGSWGGISEKGKLAERYEIIEVVRDGDAWRCDLPLGQKMRIIAKEDVNKFYDDFYRFLSDCGVDGVKADAQFMMDTFLSANARRELTHTYLDAWTLACLRHFSNRAISSMSQTPQIIFHSQLLRNRPAVVCRNATDDFFPDVLPAKLHAWHIWANAHNSVLSQHLNVLPDWGVFQTTGPYAGFHAAARCVSGGPVYITDVPGKHNIELIRQMTGPTPRGKTVIFRPSVVGRTVEPYDDYDDGRTSSLLKIGTYHGRAGTGTGILGVFNVSDRQLGELIPLRRFSGVLPSEHYVVRSHVTGRVTDPLKTSSRAAYISVCLDVRGYDILTSFPLTPFERKSRGVVFVGNLGLTDKMTGCVAILSSTSTLLENGRVLVDTTLKALGVLGLYISVLPDMTSIEAGFMITIQGQPVPAHTVSVNTISPRVLEVDIETAWKEMGLESGWANEVEVKIYFPLEFPGRVENE</sequence>
<keyword evidence="3" id="KW-0119">Carbohydrate metabolism</keyword>
<comment type="catalytic activity">
    <reaction evidence="4">
        <text>alpha-D-galactosyl-(1-&gt;3)-1D-myo-inositol + sucrose = raffinose + myo-inositol</text>
        <dbReference type="Rhea" id="RHEA:20161"/>
        <dbReference type="ChEBI" id="CHEBI:16634"/>
        <dbReference type="ChEBI" id="CHEBI:17268"/>
        <dbReference type="ChEBI" id="CHEBI:17505"/>
        <dbReference type="ChEBI" id="CHEBI:17992"/>
        <dbReference type="EC" id="2.4.1.82"/>
    </reaction>
</comment>
<dbReference type="Proteomes" id="UP001283341">
    <property type="component" value="Unassembled WGS sequence"/>
</dbReference>
<evidence type="ECO:0000256" key="3">
    <source>
        <dbReference type="ARBA" id="ARBA00023277"/>
    </source>
</evidence>
<dbReference type="Gene3D" id="3.20.20.70">
    <property type="entry name" value="Aldolase class I"/>
    <property type="match status" value="1"/>
</dbReference>
<dbReference type="EMBL" id="JAUEDM010000001">
    <property type="protein sequence ID" value="KAK3330070.1"/>
    <property type="molecule type" value="Genomic_DNA"/>
</dbReference>
<organism evidence="6 7">
    <name type="scientific">Apodospora peruviana</name>
    <dbReference type="NCBI Taxonomy" id="516989"/>
    <lineage>
        <taxon>Eukaryota</taxon>
        <taxon>Fungi</taxon>
        <taxon>Dikarya</taxon>
        <taxon>Ascomycota</taxon>
        <taxon>Pezizomycotina</taxon>
        <taxon>Sordariomycetes</taxon>
        <taxon>Sordariomycetidae</taxon>
        <taxon>Sordariales</taxon>
        <taxon>Lasiosphaeriaceae</taxon>
        <taxon>Apodospora</taxon>
    </lineage>
</organism>
<dbReference type="InterPro" id="IPR013785">
    <property type="entry name" value="Aldolase_TIM"/>
</dbReference>
<evidence type="ECO:0000313" key="7">
    <source>
        <dbReference type="Proteomes" id="UP001283341"/>
    </source>
</evidence>
<feature type="region of interest" description="Disordered" evidence="5">
    <location>
        <begin position="71"/>
        <end position="100"/>
    </location>
</feature>
<comment type="similarity">
    <text evidence="2">Belongs to the glycosyl hydrolases 36 family.</text>
</comment>
<feature type="compositionally biased region" description="Polar residues" evidence="5">
    <location>
        <begin position="89"/>
        <end position="100"/>
    </location>
</feature>
<dbReference type="PANTHER" id="PTHR31268:SF32">
    <property type="entry name" value="GALACTINOL--SUCROSE GALACTOSYLTRANSFERASE 2-RELATED"/>
    <property type="match status" value="1"/>
</dbReference>
<evidence type="ECO:0000256" key="2">
    <source>
        <dbReference type="ARBA" id="ARBA00007240"/>
    </source>
</evidence>
<comment type="caution">
    <text evidence="6">The sequence shown here is derived from an EMBL/GenBank/DDBJ whole genome shotgun (WGS) entry which is preliminary data.</text>
</comment>
<dbReference type="Pfam" id="PF05691">
    <property type="entry name" value="Raffinose_syn"/>
    <property type="match status" value="1"/>
</dbReference>
<evidence type="ECO:0000256" key="1">
    <source>
        <dbReference type="ARBA" id="ARBA00001255"/>
    </source>
</evidence>
<accession>A0AAE0IS77</accession>
<evidence type="ECO:0000256" key="5">
    <source>
        <dbReference type="SAM" id="MobiDB-lite"/>
    </source>
</evidence>
<evidence type="ECO:0000313" key="6">
    <source>
        <dbReference type="EMBL" id="KAK3330070.1"/>
    </source>
</evidence>
<reference evidence="6" key="2">
    <citation type="submission" date="2023-06" db="EMBL/GenBank/DDBJ databases">
        <authorList>
            <consortium name="Lawrence Berkeley National Laboratory"/>
            <person name="Haridas S."/>
            <person name="Hensen N."/>
            <person name="Bonometti L."/>
            <person name="Westerberg I."/>
            <person name="Brannstrom I.O."/>
            <person name="Guillou S."/>
            <person name="Cros-Aarteil S."/>
            <person name="Calhoun S."/>
            <person name="Kuo A."/>
            <person name="Mondo S."/>
            <person name="Pangilinan J."/>
            <person name="Riley R."/>
            <person name="Labutti K."/>
            <person name="Andreopoulos B."/>
            <person name="Lipzen A."/>
            <person name="Chen C."/>
            <person name="Yanf M."/>
            <person name="Daum C."/>
            <person name="Ng V."/>
            <person name="Clum A."/>
            <person name="Steindorff A."/>
            <person name="Ohm R."/>
            <person name="Martin F."/>
            <person name="Silar P."/>
            <person name="Natvig D."/>
            <person name="Lalanne C."/>
            <person name="Gautier V."/>
            <person name="Ament-Velasquez S.L."/>
            <person name="Kruys A."/>
            <person name="Hutchinson M.I."/>
            <person name="Powell A.J."/>
            <person name="Barry K."/>
            <person name="Miller A.N."/>
            <person name="Grigoriev I.V."/>
            <person name="Debuchy R."/>
            <person name="Gladieux P."/>
            <person name="Thoren M.H."/>
            <person name="Johannesson H."/>
        </authorList>
    </citation>
    <scope>NUCLEOTIDE SEQUENCE</scope>
    <source>
        <strain evidence="6">CBS 118394</strain>
    </source>
</reference>
<dbReference type="GO" id="GO:0047274">
    <property type="term" value="F:galactinol-sucrose galactosyltransferase activity"/>
    <property type="evidence" value="ECO:0007669"/>
    <property type="project" value="UniProtKB-EC"/>
</dbReference>
<dbReference type="InterPro" id="IPR017853">
    <property type="entry name" value="GH"/>
</dbReference>
<proteinExistence type="inferred from homology"/>
<reference evidence="6" key="1">
    <citation type="journal article" date="2023" name="Mol. Phylogenet. Evol.">
        <title>Genome-scale phylogeny and comparative genomics of the fungal order Sordariales.</title>
        <authorList>
            <person name="Hensen N."/>
            <person name="Bonometti L."/>
            <person name="Westerberg I."/>
            <person name="Brannstrom I.O."/>
            <person name="Guillou S."/>
            <person name="Cros-Aarteil S."/>
            <person name="Calhoun S."/>
            <person name="Haridas S."/>
            <person name="Kuo A."/>
            <person name="Mondo S."/>
            <person name="Pangilinan J."/>
            <person name="Riley R."/>
            <person name="LaButti K."/>
            <person name="Andreopoulos B."/>
            <person name="Lipzen A."/>
            <person name="Chen C."/>
            <person name="Yan M."/>
            <person name="Daum C."/>
            <person name="Ng V."/>
            <person name="Clum A."/>
            <person name="Steindorff A."/>
            <person name="Ohm R.A."/>
            <person name="Martin F."/>
            <person name="Silar P."/>
            <person name="Natvig D.O."/>
            <person name="Lalanne C."/>
            <person name="Gautier V."/>
            <person name="Ament-Velasquez S.L."/>
            <person name="Kruys A."/>
            <person name="Hutchinson M.I."/>
            <person name="Powell A.J."/>
            <person name="Barry K."/>
            <person name="Miller A.N."/>
            <person name="Grigoriev I.V."/>
            <person name="Debuchy R."/>
            <person name="Gladieux P."/>
            <person name="Hiltunen Thoren M."/>
            <person name="Johannesson H."/>
        </authorList>
    </citation>
    <scope>NUCLEOTIDE SEQUENCE</scope>
    <source>
        <strain evidence="6">CBS 118394</strain>
    </source>
</reference>
<evidence type="ECO:0000256" key="4">
    <source>
        <dbReference type="ARBA" id="ARBA00049426"/>
    </source>
</evidence>
<comment type="catalytic activity">
    <reaction evidence="1">
        <text>Hydrolysis of terminal, non-reducing alpha-D-galactose residues in alpha-D-galactosides, including galactose oligosaccharides, galactomannans and galactolipids.</text>
        <dbReference type="EC" id="3.2.1.22"/>
    </reaction>
</comment>
<name>A0AAE0IS77_9PEZI</name>